<name>A0A0D3INJ6_EMIH1</name>
<proteinExistence type="predicted"/>
<dbReference type="OMA" id="YWFDMPE"/>
<dbReference type="STRING" id="2903.R1DPQ6"/>
<accession>A0A0D3INJ6</accession>
<reference evidence="3" key="2">
    <citation type="submission" date="2024-10" db="UniProtKB">
        <authorList>
            <consortium name="EnsemblProtists"/>
        </authorList>
    </citation>
    <scope>IDENTIFICATION</scope>
</reference>
<dbReference type="GeneID" id="17259050"/>
<dbReference type="AlphaFoldDB" id="A0A0D3INJ6"/>
<evidence type="ECO:0000313" key="3">
    <source>
        <dbReference type="EnsemblProtists" id="EOD12831"/>
    </source>
</evidence>
<dbReference type="Pfam" id="PF03435">
    <property type="entry name" value="Sacchrp_dh_NADP"/>
    <property type="match status" value="1"/>
</dbReference>
<dbReference type="RefSeq" id="XP_005765260.1">
    <property type="nucleotide sequence ID" value="XM_005765203.1"/>
</dbReference>
<reference evidence="4" key="1">
    <citation type="journal article" date="2013" name="Nature">
        <title>Pan genome of the phytoplankton Emiliania underpins its global distribution.</title>
        <authorList>
            <person name="Read B.A."/>
            <person name="Kegel J."/>
            <person name="Klute M.J."/>
            <person name="Kuo A."/>
            <person name="Lefebvre S.C."/>
            <person name="Maumus F."/>
            <person name="Mayer C."/>
            <person name="Miller J."/>
            <person name="Monier A."/>
            <person name="Salamov A."/>
            <person name="Young J."/>
            <person name="Aguilar M."/>
            <person name="Claverie J.M."/>
            <person name="Frickenhaus S."/>
            <person name="Gonzalez K."/>
            <person name="Herman E.K."/>
            <person name="Lin Y.C."/>
            <person name="Napier J."/>
            <person name="Ogata H."/>
            <person name="Sarno A.F."/>
            <person name="Shmutz J."/>
            <person name="Schroeder D."/>
            <person name="de Vargas C."/>
            <person name="Verret F."/>
            <person name="von Dassow P."/>
            <person name="Valentin K."/>
            <person name="Van de Peer Y."/>
            <person name="Wheeler G."/>
            <person name="Dacks J.B."/>
            <person name="Delwiche C.F."/>
            <person name="Dyhrman S.T."/>
            <person name="Glockner G."/>
            <person name="John U."/>
            <person name="Richards T."/>
            <person name="Worden A.Z."/>
            <person name="Zhang X."/>
            <person name="Grigoriev I.V."/>
            <person name="Allen A.E."/>
            <person name="Bidle K."/>
            <person name="Borodovsky M."/>
            <person name="Bowler C."/>
            <person name="Brownlee C."/>
            <person name="Cock J.M."/>
            <person name="Elias M."/>
            <person name="Gladyshev V.N."/>
            <person name="Groth M."/>
            <person name="Guda C."/>
            <person name="Hadaegh A."/>
            <person name="Iglesias-Rodriguez M.D."/>
            <person name="Jenkins J."/>
            <person name="Jones B.M."/>
            <person name="Lawson T."/>
            <person name="Leese F."/>
            <person name="Lindquist E."/>
            <person name="Lobanov A."/>
            <person name="Lomsadze A."/>
            <person name="Malik S.B."/>
            <person name="Marsh M.E."/>
            <person name="Mackinder L."/>
            <person name="Mock T."/>
            <person name="Mueller-Roeber B."/>
            <person name="Pagarete A."/>
            <person name="Parker M."/>
            <person name="Probert I."/>
            <person name="Quesneville H."/>
            <person name="Raines C."/>
            <person name="Rensing S.A."/>
            <person name="Riano-Pachon D.M."/>
            <person name="Richier S."/>
            <person name="Rokitta S."/>
            <person name="Shiraiwa Y."/>
            <person name="Soanes D.M."/>
            <person name="van der Giezen M."/>
            <person name="Wahlund T.M."/>
            <person name="Williams B."/>
            <person name="Wilson W."/>
            <person name="Wolfe G."/>
            <person name="Wurch L.L."/>
        </authorList>
    </citation>
    <scope>NUCLEOTIDE SEQUENCE</scope>
</reference>
<sequence>MLGSLCLALCACSAAAVSGGVLVVGGSGRVGGSTLKWLSKLAPSLELSVGGRSEQSFQAARSRLPAQCEFVQVDLDGGDVALAEAVAGSSLVVHTAGPFQQRTDPALMRAAIKAGVPYCDVCDELQLARNAKALDADAAAAGVPCVVSCGIWPGVSALMAAEAVNKLGGTGACERLEFSFFTAGTGGAGPTIVSATFLLLATKVAMYVDGELVEEEPWLDRQVRDFGEGVGEHECYTLDNPDVPTTAEALGIQSCVSRFGTYPSFWNGLFGGLKAALPTSLLMDRGKMQGLAIFSMPIIRAVDALVGGTNAMRVDAWGKDGTKVTLRCAHKDLEDCVGQATAAFGMELLRGKGATGDPTIGPGVWYPAELQADARSNILAVARQKTLVWEV</sequence>
<dbReference type="eggNOG" id="ENOG502QQSS">
    <property type="taxonomic scope" value="Eukaryota"/>
</dbReference>
<dbReference type="EnsemblProtists" id="EOD12831">
    <property type="protein sequence ID" value="EOD12831"/>
    <property type="gene ID" value="EMIHUDRAFT_213033"/>
</dbReference>
<dbReference type="Gene3D" id="3.40.50.720">
    <property type="entry name" value="NAD(P)-binding Rossmann-like Domain"/>
    <property type="match status" value="1"/>
</dbReference>
<keyword evidence="1" id="KW-0732">Signal</keyword>
<dbReference type="InterPro" id="IPR005097">
    <property type="entry name" value="Sacchrp_dh_NADP-bd"/>
</dbReference>
<keyword evidence="4" id="KW-1185">Reference proteome</keyword>
<evidence type="ECO:0000259" key="2">
    <source>
        <dbReference type="Pfam" id="PF03435"/>
    </source>
</evidence>
<organism evidence="3 4">
    <name type="scientific">Emiliania huxleyi (strain CCMP1516)</name>
    <dbReference type="NCBI Taxonomy" id="280463"/>
    <lineage>
        <taxon>Eukaryota</taxon>
        <taxon>Haptista</taxon>
        <taxon>Haptophyta</taxon>
        <taxon>Prymnesiophyceae</taxon>
        <taxon>Isochrysidales</taxon>
        <taxon>Noelaerhabdaceae</taxon>
        <taxon>Emiliania</taxon>
    </lineage>
</organism>
<dbReference type="InterPro" id="IPR036291">
    <property type="entry name" value="NAD(P)-bd_dom_sf"/>
</dbReference>
<evidence type="ECO:0000256" key="1">
    <source>
        <dbReference type="SAM" id="SignalP"/>
    </source>
</evidence>
<protein>
    <recommendedName>
        <fullName evidence="2">Saccharopine dehydrogenase NADP binding domain-containing protein</fullName>
    </recommendedName>
</protein>
<evidence type="ECO:0000313" key="4">
    <source>
        <dbReference type="Proteomes" id="UP000013827"/>
    </source>
</evidence>
<dbReference type="Proteomes" id="UP000013827">
    <property type="component" value="Unassembled WGS sequence"/>
</dbReference>
<dbReference type="HOGENOM" id="CLU_032858_1_0_1"/>
<feature type="chain" id="PRO_5044190370" description="Saccharopine dehydrogenase NADP binding domain-containing protein" evidence="1">
    <location>
        <begin position="17"/>
        <end position="391"/>
    </location>
</feature>
<dbReference type="SUPFAM" id="SSF51735">
    <property type="entry name" value="NAD(P)-binding Rossmann-fold domains"/>
    <property type="match status" value="1"/>
</dbReference>
<dbReference type="KEGG" id="ehx:EMIHUDRAFT_213033"/>
<dbReference type="Gene3D" id="3.30.360.10">
    <property type="entry name" value="Dihydrodipicolinate Reductase, domain 2"/>
    <property type="match status" value="1"/>
</dbReference>
<feature type="signal peptide" evidence="1">
    <location>
        <begin position="1"/>
        <end position="16"/>
    </location>
</feature>
<dbReference type="PaxDb" id="2903-EOD12831"/>
<feature type="domain" description="Saccharopine dehydrogenase NADP binding" evidence="2">
    <location>
        <begin position="21"/>
        <end position="146"/>
    </location>
</feature>
<dbReference type="PANTHER" id="PTHR43796:SF2">
    <property type="entry name" value="CARBOXYNORSPERMIDINE SYNTHASE"/>
    <property type="match status" value="1"/>
</dbReference>
<dbReference type="PANTHER" id="PTHR43796">
    <property type="entry name" value="CARBOXYNORSPERMIDINE SYNTHASE"/>
    <property type="match status" value="1"/>
</dbReference>